<dbReference type="SMART" id="SM00838">
    <property type="entry name" value="EFG_C"/>
    <property type="match status" value="1"/>
</dbReference>
<dbReference type="CDD" id="cd03713">
    <property type="entry name" value="EFG_mtEFG_C"/>
    <property type="match status" value="1"/>
</dbReference>
<dbReference type="CDD" id="cd04170">
    <property type="entry name" value="EF-G_bact"/>
    <property type="match status" value="1"/>
</dbReference>
<dbReference type="Gene3D" id="2.40.30.10">
    <property type="entry name" value="Translation factors"/>
    <property type="match status" value="1"/>
</dbReference>
<dbReference type="CDD" id="cd01434">
    <property type="entry name" value="EFG_mtEFG1_IV"/>
    <property type="match status" value="1"/>
</dbReference>
<keyword evidence="4" id="KW-0648">Protein biosynthesis</keyword>
<protein>
    <recommendedName>
        <fullName evidence="1">Elongation factor G</fullName>
    </recommendedName>
</protein>
<accession>A0ABT5YLC6</accession>
<dbReference type="NCBIfam" id="NF009379">
    <property type="entry name" value="PRK12740.1-3"/>
    <property type="match status" value="1"/>
</dbReference>
<comment type="caution">
    <text evidence="9">The sequence shown here is derived from an EMBL/GenBank/DDBJ whole genome shotgun (WGS) entry which is preliminary data.</text>
</comment>
<evidence type="ECO:0000256" key="6">
    <source>
        <dbReference type="ARBA" id="ARBA00024731"/>
    </source>
</evidence>
<evidence type="ECO:0000313" key="10">
    <source>
        <dbReference type="Proteomes" id="UP001215503"/>
    </source>
</evidence>
<dbReference type="SUPFAM" id="SSF54980">
    <property type="entry name" value="EF-G C-terminal domain-like"/>
    <property type="match status" value="2"/>
</dbReference>
<dbReference type="InterPro" id="IPR000795">
    <property type="entry name" value="T_Tr_GTP-bd_dom"/>
</dbReference>
<evidence type="ECO:0000259" key="7">
    <source>
        <dbReference type="SMART" id="SM00838"/>
    </source>
</evidence>
<dbReference type="InterPro" id="IPR020568">
    <property type="entry name" value="Ribosomal_Su5_D2-typ_SF"/>
</dbReference>
<sequence length="677" mass="73957">MAEQVSTTRCAVLVGPYTSGKTSLLEAMLFATGAVPRKSKVGDGASFGDASPEARARQMSTEPNLAHFEYLGDPWAVVDCPGSVELAQDAINALMVADIAVVVAEAEPDKAVTLSPLLKFLDDRRIPHVIFVNKMDRASARIRDLLAALQAVSSRPLLLRQVPIREGDSVTGFVDLVSERAWRYQPSQASALIEMPDTVRERESEARREMMESLADFDDALLEQLLEDKEPPPEALYQEITKDLQDDLIVPVLLGAAESSHGVRRLLKALRHEAPSHERAAERLGVPAAGNGGFVASVFKTFHLAHTGKVSAARLWHGSIKENATIGGERLSGLVRLKGGSQEKLSEAAPGDLLGLARMDKLSTGDLVTEKGAVTAELLWPEPLTPVYSLALQPENRQDEVKLTASLTRLCEEDPSLSFRHDPDTHELLLSGQGEIHLQIAVERLRNRFNVAVITHPPTPAYKETIRKGADQHARFKRQTGGHGQFADIKVKIDPLPRGEGFRFHDKVVGGAVPRNYIPAVEVGIKEYLSRGPLGFPVVDLEVTLLDGQHHAVDSSDMAFKTAGRQAMTEALPACDPVLLEPICKVSIFVPQEQTNRVHGLISGRRGQILGFDARPGWPGWDEVQAHMPQSELRDLIIELRSLTLGVGSYSAKFHHLQELHGREADKVVEAGRQSSA</sequence>
<dbReference type="NCBIfam" id="NF009891">
    <property type="entry name" value="PRK13351.1-1"/>
    <property type="match status" value="1"/>
</dbReference>
<dbReference type="InterPro" id="IPR047872">
    <property type="entry name" value="EFG_IV"/>
</dbReference>
<keyword evidence="5" id="KW-0342">GTP-binding</keyword>
<evidence type="ECO:0000256" key="3">
    <source>
        <dbReference type="ARBA" id="ARBA00022768"/>
    </source>
</evidence>
<dbReference type="InterPro" id="IPR035647">
    <property type="entry name" value="EFG_III/V"/>
</dbReference>
<dbReference type="InterPro" id="IPR009022">
    <property type="entry name" value="EFG_III"/>
</dbReference>
<organism evidence="9 10">
    <name type="scientific">Aquibaculum arenosum</name>
    <dbReference type="NCBI Taxonomy" id="3032591"/>
    <lineage>
        <taxon>Bacteria</taxon>
        <taxon>Pseudomonadati</taxon>
        <taxon>Pseudomonadota</taxon>
        <taxon>Alphaproteobacteria</taxon>
        <taxon>Rhodospirillales</taxon>
        <taxon>Rhodovibrionaceae</taxon>
        <taxon>Aquibaculum</taxon>
    </lineage>
</organism>
<dbReference type="InterPro" id="IPR005517">
    <property type="entry name" value="Transl_elong_EFG/EF2_IV"/>
</dbReference>
<dbReference type="NCBIfam" id="NF009381">
    <property type="entry name" value="PRK12740.1-5"/>
    <property type="match status" value="1"/>
</dbReference>
<evidence type="ECO:0000256" key="2">
    <source>
        <dbReference type="ARBA" id="ARBA00022741"/>
    </source>
</evidence>
<dbReference type="Gene3D" id="3.40.50.300">
    <property type="entry name" value="P-loop containing nucleotide triphosphate hydrolases"/>
    <property type="match status" value="1"/>
</dbReference>
<evidence type="ECO:0000313" key="9">
    <source>
        <dbReference type="EMBL" id="MDF2095064.1"/>
    </source>
</evidence>
<dbReference type="Proteomes" id="UP001215503">
    <property type="component" value="Unassembled WGS sequence"/>
</dbReference>
<dbReference type="SUPFAM" id="SSF52540">
    <property type="entry name" value="P-loop containing nucleoside triphosphate hydrolases"/>
    <property type="match status" value="1"/>
</dbReference>
<proteinExistence type="predicted"/>
<dbReference type="SUPFAM" id="SSF54211">
    <property type="entry name" value="Ribosomal protein S5 domain 2-like"/>
    <property type="match status" value="1"/>
</dbReference>
<dbReference type="EMBL" id="JARHUD010000002">
    <property type="protein sequence ID" value="MDF2095064.1"/>
    <property type="molecule type" value="Genomic_DNA"/>
</dbReference>
<dbReference type="PANTHER" id="PTHR43261">
    <property type="entry name" value="TRANSLATION ELONGATION FACTOR G-RELATED"/>
    <property type="match status" value="1"/>
</dbReference>
<feature type="domain" description="Elongation factor EFG" evidence="7">
    <location>
        <begin position="578"/>
        <end position="668"/>
    </location>
</feature>
<dbReference type="CDD" id="cd16262">
    <property type="entry name" value="EFG_III"/>
    <property type="match status" value="1"/>
</dbReference>
<evidence type="ECO:0000259" key="8">
    <source>
        <dbReference type="SMART" id="SM00889"/>
    </source>
</evidence>
<feature type="domain" description="Translation elongation factor EFG/EF2" evidence="8">
    <location>
        <begin position="459"/>
        <end position="576"/>
    </location>
</feature>
<keyword evidence="10" id="KW-1185">Reference proteome</keyword>
<evidence type="ECO:0000256" key="1">
    <source>
        <dbReference type="ARBA" id="ARBA00017872"/>
    </source>
</evidence>
<dbReference type="Gene3D" id="3.30.70.240">
    <property type="match status" value="1"/>
</dbReference>
<dbReference type="Gene3D" id="3.30.70.870">
    <property type="entry name" value="Elongation Factor G (Translational Gtpase), domain 3"/>
    <property type="match status" value="1"/>
</dbReference>
<dbReference type="InterPro" id="IPR041095">
    <property type="entry name" value="EFG_II"/>
</dbReference>
<gene>
    <name evidence="9" type="ORF">P2G67_03640</name>
</gene>
<evidence type="ECO:0000256" key="5">
    <source>
        <dbReference type="ARBA" id="ARBA00023134"/>
    </source>
</evidence>
<dbReference type="Pfam" id="PF00679">
    <property type="entry name" value="EFG_C"/>
    <property type="match status" value="1"/>
</dbReference>
<dbReference type="Gene3D" id="3.30.230.10">
    <property type="match status" value="1"/>
</dbReference>
<dbReference type="SUPFAM" id="SSF50447">
    <property type="entry name" value="Translation proteins"/>
    <property type="match status" value="1"/>
</dbReference>
<reference evidence="9 10" key="1">
    <citation type="submission" date="2023-03" db="EMBL/GenBank/DDBJ databases">
        <title>Fodinicurvata sp. CAU 1616 isolated from sea sendiment.</title>
        <authorList>
            <person name="Kim W."/>
        </authorList>
    </citation>
    <scope>NUCLEOTIDE SEQUENCE [LARGE SCALE GENOMIC DNA]</scope>
    <source>
        <strain evidence="9 10">CAU 1616</strain>
    </source>
</reference>
<dbReference type="InterPro" id="IPR000640">
    <property type="entry name" value="EFG_V-like"/>
</dbReference>
<dbReference type="InterPro" id="IPR035649">
    <property type="entry name" value="EFG_V"/>
</dbReference>
<dbReference type="GO" id="GO:0003746">
    <property type="term" value="F:translation elongation factor activity"/>
    <property type="evidence" value="ECO:0007669"/>
    <property type="project" value="UniProtKB-KW"/>
</dbReference>
<dbReference type="InterPro" id="IPR027417">
    <property type="entry name" value="P-loop_NTPase"/>
</dbReference>
<dbReference type="RefSeq" id="WP_275820125.1">
    <property type="nucleotide sequence ID" value="NZ_JARHUD010000002.1"/>
</dbReference>
<name>A0ABT5YLC6_9PROT</name>
<evidence type="ECO:0000256" key="4">
    <source>
        <dbReference type="ARBA" id="ARBA00022917"/>
    </source>
</evidence>
<dbReference type="PANTHER" id="PTHR43261:SF7">
    <property type="entry name" value="ELONGATION FACTOR G-LIKE PROTEIN"/>
    <property type="match status" value="1"/>
</dbReference>
<keyword evidence="3 9" id="KW-0251">Elongation factor</keyword>
<dbReference type="SMART" id="SM00889">
    <property type="entry name" value="EFG_IV"/>
    <property type="match status" value="1"/>
</dbReference>
<keyword evidence="2" id="KW-0547">Nucleotide-binding</keyword>
<dbReference type="InterPro" id="IPR014721">
    <property type="entry name" value="Ribsml_uS5_D2-typ_fold_subgr"/>
</dbReference>
<dbReference type="Pfam" id="PF14492">
    <property type="entry name" value="EFG_III"/>
    <property type="match status" value="1"/>
</dbReference>
<dbReference type="InterPro" id="IPR009000">
    <property type="entry name" value="Transl_B-barrel_sf"/>
</dbReference>
<dbReference type="Pfam" id="PF00009">
    <property type="entry name" value="GTP_EFTU"/>
    <property type="match status" value="1"/>
</dbReference>
<comment type="function">
    <text evidence="6">Catalyzes the GTP-dependent ribosomal translocation step during translation elongation. During this step, the ribosome changes from the pre-translocational (PRE) to the post-translocational (POST) state as the newly formed A-site-bound peptidyl-tRNA and P-site-bound deacylated tRNA move to the P and E sites, respectively. Catalyzes the coordinated movement of the two tRNA molecules, the mRNA and conformational changes in the ribosome.</text>
</comment>
<dbReference type="Pfam" id="PF03764">
    <property type="entry name" value="EFG_IV"/>
    <property type="match status" value="1"/>
</dbReference>